<dbReference type="Pfam" id="PF00069">
    <property type="entry name" value="Pkinase"/>
    <property type="match status" value="1"/>
</dbReference>
<proteinExistence type="predicted"/>
<feature type="compositionally biased region" description="Basic and acidic residues" evidence="7">
    <location>
        <begin position="307"/>
        <end position="331"/>
    </location>
</feature>
<dbReference type="PROSITE" id="PS00108">
    <property type="entry name" value="PROTEIN_KINASE_ST"/>
    <property type="match status" value="1"/>
</dbReference>
<protein>
    <submittedName>
        <fullName evidence="9">Cyclin-dependent kinase-like</fullName>
    </submittedName>
</protein>
<keyword evidence="5 6" id="KW-0067">ATP-binding</keyword>
<dbReference type="PROSITE" id="PS50011">
    <property type="entry name" value="PROTEIN_KINASE_DOM"/>
    <property type="match status" value="1"/>
</dbReference>
<dbReference type="InterPro" id="IPR000719">
    <property type="entry name" value="Prot_kinase_dom"/>
</dbReference>
<dbReference type="PROSITE" id="PS00107">
    <property type="entry name" value="PROTEIN_KINASE_ATP"/>
    <property type="match status" value="1"/>
</dbReference>
<evidence type="ECO:0000256" key="2">
    <source>
        <dbReference type="ARBA" id="ARBA00022679"/>
    </source>
</evidence>
<evidence type="ECO:0000256" key="3">
    <source>
        <dbReference type="ARBA" id="ARBA00022741"/>
    </source>
</evidence>
<dbReference type="SMART" id="SM00220">
    <property type="entry name" value="S_TKc"/>
    <property type="match status" value="1"/>
</dbReference>
<dbReference type="InterPro" id="IPR050117">
    <property type="entry name" value="MAPK"/>
</dbReference>
<dbReference type="Gene3D" id="1.10.510.10">
    <property type="entry name" value="Transferase(Phosphotransferase) domain 1"/>
    <property type="match status" value="1"/>
</dbReference>
<evidence type="ECO:0000313" key="9">
    <source>
        <dbReference type="EMBL" id="CAI9721882.1"/>
    </source>
</evidence>
<dbReference type="InterPro" id="IPR008271">
    <property type="entry name" value="Ser/Thr_kinase_AS"/>
</dbReference>
<feature type="compositionally biased region" description="Basic residues" evidence="7">
    <location>
        <begin position="296"/>
        <end position="306"/>
    </location>
</feature>
<evidence type="ECO:0000256" key="1">
    <source>
        <dbReference type="ARBA" id="ARBA00022527"/>
    </source>
</evidence>
<evidence type="ECO:0000259" key="8">
    <source>
        <dbReference type="PROSITE" id="PS50011"/>
    </source>
</evidence>
<name>A0AA36F2A8_OCTVU</name>
<dbReference type="AlphaFoldDB" id="A0AA36F2A8"/>
<keyword evidence="1" id="KW-0723">Serine/threonine-protein kinase</keyword>
<reference evidence="9" key="1">
    <citation type="submission" date="2023-08" db="EMBL/GenBank/DDBJ databases">
        <authorList>
            <person name="Alioto T."/>
            <person name="Alioto T."/>
            <person name="Gomez Garrido J."/>
        </authorList>
    </citation>
    <scope>NUCLEOTIDE SEQUENCE</scope>
</reference>
<dbReference type="GO" id="GO:0004674">
    <property type="term" value="F:protein serine/threonine kinase activity"/>
    <property type="evidence" value="ECO:0007669"/>
    <property type="project" value="UniProtKB-KW"/>
</dbReference>
<sequence length="552" mass="63996">MEKYETLGVVGEGSYGVVLKCKHKETNQIVAIKKFLESEDDKVMLHHDHIVNLIEVFKRRKRFYLVFEFIDHTILNEIDKFPHGIDESTARKILWQVLKGIEFFHAHNIIHRDLKPENILISRAGIVKVCDFGFARTIVSSSKAPYTGYVATRWYRAPELLVGDTKYGKAVDIWAVGCIVAEILCGDPLFPGDSDLDQIYQIIRCLGDLIPQHKALFAKNPSFSSVRIPEVKEKKSIRKRFSKFSSDAVLFIEECLNLDPNYRPTCTQLLKKGFFQKDSFCSKFPQEIRAKIHREKHSKHLQKVHHKSSDIVKYEEKKNKQKEKEAGKENNGRINKKPTEVSKWFSIFPHVEQEKKLTHSWNEDNAILRPDHCTISDAMPPISHKYISKQSIQTIPMENRQSDGKSSSSQSQQRFQFLQHHFSSLYARSGQSKIQDRLSHFEKKKIKLNEPEKRNILILPKMENRIKRNKYATEKKSETQLNFTHLFLPSKSFHHLHLTMGNCQSCGQQVVDAELMFVVQVVNYGGYLDIQQVFSVKLIGQQVSVFRLQQSL</sequence>
<keyword evidence="3 6" id="KW-0547">Nucleotide-binding</keyword>
<dbReference type="PANTHER" id="PTHR24055">
    <property type="entry name" value="MITOGEN-ACTIVATED PROTEIN KINASE"/>
    <property type="match status" value="1"/>
</dbReference>
<feature type="binding site" evidence="6">
    <location>
        <position position="34"/>
    </location>
    <ligand>
        <name>ATP</name>
        <dbReference type="ChEBI" id="CHEBI:30616"/>
    </ligand>
</feature>
<dbReference type="Gene3D" id="3.30.200.20">
    <property type="entry name" value="Phosphorylase Kinase, domain 1"/>
    <property type="match status" value="1"/>
</dbReference>
<dbReference type="InterPro" id="IPR011009">
    <property type="entry name" value="Kinase-like_dom_sf"/>
</dbReference>
<gene>
    <name evidence="9" type="ORF">OCTVUL_1B021009</name>
</gene>
<dbReference type="SUPFAM" id="SSF56112">
    <property type="entry name" value="Protein kinase-like (PK-like)"/>
    <property type="match status" value="1"/>
</dbReference>
<evidence type="ECO:0000256" key="5">
    <source>
        <dbReference type="ARBA" id="ARBA00022840"/>
    </source>
</evidence>
<organism evidence="9 10">
    <name type="scientific">Octopus vulgaris</name>
    <name type="common">Common octopus</name>
    <dbReference type="NCBI Taxonomy" id="6645"/>
    <lineage>
        <taxon>Eukaryota</taxon>
        <taxon>Metazoa</taxon>
        <taxon>Spiralia</taxon>
        <taxon>Lophotrochozoa</taxon>
        <taxon>Mollusca</taxon>
        <taxon>Cephalopoda</taxon>
        <taxon>Coleoidea</taxon>
        <taxon>Octopodiformes</taxon>
        <taxon>Octopoda</taxon>
        <taxon>Incirrata</taxon>
        <taxon>Octopodidae</taxon>
        <taxon>Octopus</taxon>
    </lineage>
</organism>
<dbReference type="InterPro" id="IPR017441">
    <property type="entry name" value="Protein_kinase_ATP_BS"/>
</dbReference>
<feature type="region of interest" description="Disordered" evidence="7">
    <location>
        <begin position="296"/>
        <end position="335"/>
    </location>
</feature>
<keyword evidence="10" id="KW-1185">Reference proteome</keyword>
<dbReference type="EMBL" id="OX597817">
    <property type="protein sequence ID" value="CAI9721882.1"/>
    <property type="molecule type" value="Genomic_DNA"/>
</dbReference>
<keyword evidence="2" id="KW-0808">Transferase</keyword>
<dbReference type="GO" id="GO:0005524">
    <property type="term" value="F:ATP binding"/>
    <property type="evidence" value="ECO:0007669"/>
    <property type="project" value="UniProtKB-UniRule"/>
</dbReference>
<dbReference type="FunFam" id="1.10.510.10:FF:000624">
    <property type="entry name" value="Mitogen-activated protein kinase"/>
    <property type="match status" value="1"/>
</dbReference>
<evidence type="ECO:0000256" key="6">
    <source>
        <dbReference type="PROSITE-ProRule" id="PRU10141"/>
    </source>
</evidence>
<keyword evidence="4" id="KW-0418">Kinase</keyword>
<evidence type="ECO:0000313" key="10">
    <source>
        <dbReference type="Proteomes" id="UP001162480"/>
    </source>
</evidence>
<accession>A0AA36F2A8</accession>
<feature type="domain" description="Protein kinase" evidence="8">
    <location>
        <begin position="4"/>
        <end position="275"/>
    </location>
</feature>
<dbReference type="Proteomes" id="UP001162480">
    <property type="component" value="Chromosome 4"/>
</dbReference>
<evidence type="ECO:0000256" key="4">
    <source>
        <dbReference type="ARBA" id="ARBA00022777"/>
    </source>
</evidence>
<evidence type="ECO:0000256" key="7">
    <source>
        <dbReference type="SAM" id="MobiDB-lite"/>
    </source>
</evidence>